<accession>A0AAV4W8G5</accession>
<dbReference type="EMBL" id="BPLR01015845">
    <property type="protein sequence ID" value="GIY79086.1"/>
    <property type="molecule type" value="Genomic_DNA"/>
</dbReference>
<protein>
    <submittedName>
        <fullName evidence="1">Uncharacterized protein</fullName>
    </submittedName>
</protein>
<feature type="non-terminal residue" evidence="1">
    <location>
        <position position="1"/>
    </location>
</feature>
<reference evidence="1 2" key="1">
    <citation type="submission" date="2021-06" db="EMBL/GenBank/DDBJ databases">
        <title>Caerostris extrusa draft genome.</title>
        <authorList>
            <person name="Kono N."/>
            <person name="Arakawa K."/>
        </authorList>
    </citation>
    <scope>NUCLEOTIDE SEQUENCE [LARGE SCALE GENOMIC DNA]</scope>
</reference>
<sequence>TEGNLRESPTGVPVTEILLSSYAEITGSGLV</sequence>
<comment type="caution">
    <text evidence="1">The sequence shown here is derived from an EMBL/GenBank/DDBJ whole genome shotgun (WGS) entry which is preliminary data.</text>
</comment>
<keyword evidence="2" id="KW-1185">Reference proteome</keyword>
<gene>
    <name evidence="1" type="ORF">CEXT_139041</name>
</gene>
<dbReference type="AlphaFoldDB" id="A0AAV4W8G5"/>
<organism evidence="1 2">
    <name type="scientific">Caerostris extrusa</name>
    <name type="common">Bark spider</name>
    <name type="synonym">Caerostris bankana</name>
    <dbReference type="NCBI Taxonomy" id="172846"/>
    <lineage>
        <taxon>Eukaryota</taxon>
        <taxon>Metazoa</taxon>
        <taxon>Ecdysozoa</taxon>
        <taxon>Arthropoda</taxon>
        <taxon>Chelicerata</taxon>
        <taxon>Arachnida</taxon>
        <taxon>Araneae</taxon>
        <taxon>Araneomorphae</taxon>
        <taxon>Entelegynae</taxon>
        <taxon>Araneoidea</taxon>
        <taxon>Araneidae</taxon>
        <taxon>Caerostris</taxon>
    </lineage>
</organism>
<proteinExistence type="predicted"/>
<evidence type="ECO:0000313" key="1">
    <source>
        <dbReference type="EMBL" id="GIY79086.1"/>
    </source>
</evidence>
<evidence type="ECO:0000313" key="2">
    <source>
        <dbReference type="Proteomes" id="UP001054945"/>
    </source>
</evidence>
<name>A0AAV4W8G5_CAEEX</name>
<dbReference type="Proteomes" id="UP001054945">
    <property type="component" value="Unassembled WGS sequence"/>
</dbReference>